<dbReference type="Pfam" id="PF10502">
    <property type="entry name" value="Peptidase_S26"/>
    <property type="match status" value="1"/>
</dbReference>
<keyword evidence="3" id="KW-0812">Transmembrane</keyword>
<feature type="compositionally biased region" description="Basic residues" evidence="7">
    <location>
        <begin position="27"/>
        <end position="36"/>
    </location>
</feature>
<dbReference type="GO" id="GO:0006465">
    <property type="term" value="P:signal peptide processing"/>
    <property type="evidence" value="ECO:0007669"/>
    <property type="project" value="InterPro"/>
</dbReference>
<evidence type="ECO:0000256" key="3">
    <source>
        <dbReference type="ARBA" id="ARBA00022692"/>
    </source>
</evidence>
<proteinExistence type="predicted"/>
<evidence type="ECO:0000256" key="7">
    <source>
        <dbReference type="SAM" id="MobiDB-lite"/>
    </source>
</evidence>
<protein>
    <recommendedName>
        <fullName evidence="8">Peptidase S26 domain-containing protein</fullName>
    </recommendedName>
</protein>
<organism evidence="9 10">
    <name type="scientific">Imshaugia aleurites</name>
    <dbReference type="NCBI Taxonomy" id="172621"/>
    <lineage>
        <taxon>Eukaryota</taxon>
        <taxon>Fungi</taxon>
        <taxon>Dikarya</taxon>
        <taxon>Ascomycota</taxon>
        <taxon>Pezizomycotina</taxon>
        <taxon>Lecanoromycetes</taxon>
        <taxon>OSLEUM clade</taxon>
        <taxon>Lecanoromycetidae</taxon>
        <taxon>Lecanorales</taxon>
        <taxon>Lecanorineae</taxon>
        <taxon>Parmeliaceae</taxon>
        <taxon>Imshaugia</taxon>
    </lineage>
</organism>
<sequence length="242" mass="27199">MPPLPPLLRVPLSHRAPTRHLSLTHSLRAHPPRPPRSKPSTSPPSTPPPPPPRTAPQRPRTDVLTTLSVLLFFASWYPAWSFLTNNVLCIMSVTGPSMSPFLNTDHDRSRAGDWVWVDMWRAGRGLQRGMVVVYRSPTNAERFAVKRVIALEGDAVMTKAPYPFAREDVPCGHVWIEGDQLDGNKTMDSNWVGPVSRSLIVGRVGGVVWPWRKAGRIRWEDWKGSDRVLVGKGMVEKIELFH</sequence>
<evidence type="ECO:0000256" key="2">
    <source>
        <dbReference type="ARBA" id="ARBA00022670"/>
    </source>
</evidence>
<feature type="region of interest" description="Disordered" evidence="7">
    <location>
        <begin position="1"/>
        <end position="60"/>
    </location>
</feature>
<feature type="domain" description="Peptidase S26" evidence="8">
    <location>
        <begin position="85"/>
        <end position="159"/>
    </location>
</feature>
<dbReference type="Proteomes" id="UP000664534">
    <property type="component" value="Unassembled WGS sequence"/>
</dbReference>
<evidence type="ECO:0000256" key="4">
    <source>
        <dbReference type="ARBA" id="ARBA00022801"/>
    </source>
</evidence>
<keyword evidence="5" id="KW-1133">Transmembrane helix</keyword>
<dbReference type="EMBL" id="CAJPDT010000089">
    <property type="protein sequence ID" value="CAF9936164.1"/>
    <property type="molecule type" value="Genomic_DNA"/>
</dbReference>
<name>A0A8H3G7E2_9LECA</name>
<keyword evidence="4" id="KW-0378">Hydrolase</keyword>
<evidence type="ECO:0000313" key="10">
    <source>
        <dbReference type="Proteomes" id="UP000664534"/>
    </source>
</evidence>
<evidence type="ECO:0000256" key="5">
    <source>
        <dbReference type="ARBA" id="ARBA00022989"/>
    </source>
</evidence>
<keyword evidence="6" id="KW-0472">Membrane</keyword>
<comment type="subcellular location">
    <subcellularLocation>
        <location evidence="1">Membrane</location>
        <topology evidence="1">Single-pass membrane protein</topology>
    </subcellularLocation>
</comment>
<dbReference type="PANTHER" id="PTHR46041:SF2">
    <property type="entry name" value="MITOCHONDRIAL INNER MEMBRANE PROTEASE SUBUNIT 2"/>
    <property type="match status" value="1"/>
</dbReference>
<dbReference type="InterPro" id="IPR036286">
    <property type="entry name" value="LexA/Signal_pep-like_sf"/>
</dbReference>
<evidence type="ECO:0000256" key="6">
    <source>
        <dbReference type="ARBA" id="ARBA00023136"/>
    </source>
</evidence>
<dbReference type="GO" id="GO:0006627">
    <property type="term" value="P:protein processing involved in protein targeting to mitochondrion"/>
    <property type="evidence" value="ECO:0007669"/>
    <property type="project" value="InterPro"/>
</dbReference>
<dbReference type="InterPro" id="IPR037730">
    <property type="entry name" value="IMP2"/>
</dbReference>
<dbReference type="OrthoDB" id="9996127at2759"/>
<dbReference type="GO" id="GO:0004252">
    <property type="term" value="F:serine-type endopeptidase activity"/>
    <property type="evidence" value="ECO:0007669"/>
    <property type="project" value="InterPro"/>
</dbReference>
<keyword evidence="10" id="KW-1185">Reference proteome</keyword>
<dbReference type="CDD" id="cd06530">
    <property type="entry name" value="S26_SPase_I"/>
    <property type="match status" value="1"/>
</dbReference>
<dbReference type="GO" id="GO:0042720">
    <property type="term" value="C:mitochondrial inner membrane peptidase complex"/>
    <property type="evidence" value="ECO:0007669"/>
    <property type="project" value="InterPro"/>
</dbReference>
<dbReference type="Gene3D" id="2.10.109.10">
    <property type="entry name" value="Umud Fragment, subunit A"/>
    <property type="match status" value="1"/>
</dbReference>
<comment type="caution">
    <text evidence="9">The sequence shown here is derived from an EMBL/GenBank/DDBJ whole genome shotgun (WGS) entry which is preliminary data.</text>
</comment>
<evidence type="ECO:0000256" key="1">
    <source>
        <dbReference type="ARBA" id="ARBA00004167"/>
    </source>
</evidence>
<reference evidence="9" key="1">
    <citation type="submission" date="2021-03" db="EMBL/GenBank/DDBJ databases">
        <authorList>
            <person name="Tagirdzhanova G."/>
        </authorList>
    </citation>
    <scope>NUCLEOTIDE SEQUENCE</scope>
</reference>
<accession>A0A8H3G7E2</accession>
<gene>
    <name evidence="9" type="ORF">IMSHALPRED_010483</name>
</gene>
<evidence type="ECO:0000259" key="8">
    <source>
        <dbReference type="Pfam" id="PF10502"/>
    </source>
</evidence>
<dbReference type="PANTHER" id="PTHR46041">
    <property type="entry name" value="MITOCHONDRIAL INNER MEMBRANE PROTEASE SUBUNIT 2"/>
    <property type="match status" value="1"/>
</dbReference>
<dbReference type="InterPro" id="IPR019533">
    <property type="entry name" value="Peptidase_S26"/>
</dbReference>
<dbReference type="AlphaFoldDB" id="A0A8H3G7E2"/>
<feature type="compositionally biased region" description="Pro residues" evidence="7">
    <location>
        <begin position="41"/>
        <end position="54"/>
    </location>
</feature>
<keyword evidence="2" id="KW-0645">Protease</keyword>
<evidence type="ECO:0000313" key="9">
    <source>
        <dbReference type="EMBL" id="CAF9936164.1"/>
    </source>
</evidence>
<dbReference type="SUPFAM" id="SSF51306">
    <property type="entry name" value="LexA/Signal peptidase"/>
    <property type="match status" value="1"/>
</dbReference>